<sequence>MPCSRPCGGRWQTGRVTRTPAAPAFTRPSLAPGLLGAIVLLAGFAVIDGDLFTVVRFAVAILALIMIVFSVRARSWWSAALLAAVAVLWNPVAVIPVEAVTWQSLQYVAAIVFIAAGILVKVPVEADPTPGRPRTRAPR</sequence>
<dbReference type="Pfam" id="PF20619">
    <property type="entry name" value="DUF6804"/>
    <property type="match status" value="1"/>
</dbReference>
<feature type="transmembrane region" description="Helical" evidence="1">
    <location>
        <begin position="76"/>
        <end position="95"/>
    </location>
</feature>
<evidence type="ECO:0000313" key="2">
    <source>
        <dbReference type="EMBL" id="OUE09650.1"/>
    </source>
</evidence>
<feature type="transmembrane region" description="Helical" evidence="1">
    <location>
        <begin position="30"/>
        <end position="47"/>
    </location>
</feature>
<accession>A0A251XW13</accession>
<dbReference type="Proteomes" id="UP000195106">
    <property type="component" value="Unassembled WGS sequence"/>
</dbReference>
<evidence type="ECO:0000256" key="1">
    <source>
        <dbReference type="SAM" id="Phobius"/>
    </source>
</evidence>
<dbReference type="EMBL" id="MDHJ01000001">
    <property type="protein sequence ID" value="OUE09650.1"/>
    <property type="molecule type" value="Genomic_DNA"/>
</dbReference>
<proteinExistence type="predicted"/>
<keyword evidence="1" id="KW-0472">Membrane</keyword>
<dbReference type="AlphaFoldDB" id="A0A251XW13"/>
<evidence type="ECO:0000313" key="3">
    <source>
        <dbReference type="Proteomes" id="UP000195106"/>
    </source>
</evidence>
<organism evidence="2 3">
    <name type="scientific">Clavibacter michiganensis</name>
    <dbReference type="NCBI Taxonomy" id="28447"/>
    <lineage>
        <taxon>Bacteria</taxon>
        <taxon>Bacillati</taxon>
        <taxon>Actinomycetota</taxon>
        <taxon>Actinomycetes</taxon>
        <taxon>Micrococcales</taxon>
        <taxon>Microbacteriaceae</taxon>
        <taxon>Clavibacter</taxon>
    </lineage>
</organism>
<keyword evidence="1" id="KW-0812">Transmembrane</keyword>
<feature type="transmembrane region" description="Helical" evidence="1">
    <location>
        <begin position="107"/>
        <end position="124"/>
    </location>
</feature>
<feature type="transmembrane region" description="Helical" evidence="1">
    <location>
        <begin position="53"/>
        <end position="69"/>
    </location>
</feature>
<gene>
    <name evidence="2" type="ORF">CMsap09_11945</name>
</gene>
<reference evidence="2 3" key="1">
    <citation type="submission" date="2016-08" db="EMBL/GenBank/DDBJ databases">
        <title>Genome sequence of Clavibacter michiganensis spp. strain CASJ009.</title>
        <authorList>
            <person name="Thapa S.P."/>
            <person name="Coaker G."/>
        </authorList>
    </citation>
    <scope>NUCLEOTIDE SEQUENCE [LARGE SCALE GENOMIC DNA]</scope>
    <source>
        <strain evidence="2">CASJ009</strain>
    </source>
</reference>
<protein>
    <submittedName>
        <fullName evidence="2">Uncharacterized protein</fullName>
    </submittedName>
</protein>
<keyword evidence="1" id="KW-1133">Transmembrane helix</keyword>
<name>A0A251XW13_9MICO</name>
<comment type="caution">
    <text evidence="2">The sequence shown here is derived from an EMBL/GenBank/DDBJ whole genome shotgun (WGS) entry which is preliminary data.</text>
</comment>
<dbReference type="InterPro" id="IPR046548">
    <property type="entry name" value="DUF6804"/>
</dbReference>